<name>A0A345T692_9ACTN</name>
<reference evidence="2" key="1">
    <citation type="submission" date="2018-07" db="EMBL/GenBank/DDBJ databases">
        <title>Streptacidiphilus bronchialis DSM 106435 chromosome.</title>
        <authorList>
            <person name="Batra D."/>
            <person name="Gulvik C.A."/>
        </authorList>
    </citation>
    <scope>NUCLEOTIDE SEQUENCE [LARGE SCALE GENOMIC DNA]</scope>
    <source>
        <strain evidence="2">DSM 106435</strain>
    </source>
</reference>
<dbReference type="InterPro" id="IPR011990">
    <property type="entry name" value="TPR-like_helical_dom_sf"/>
</dbReference>
<dbReference type="AlphaFoldDB" id="A0A345T692"/>
<evidence type="ECO:0000313" key="2">
    <source>
        <dbReference type="Proteomes" id="UP000249340"/>
    </source>
</evidence>
<proteinExistence type="predicted"/>
<evidence type="ECO:0008006" key="3">
    <source>
        <dbReference type="Google" id="ProtNLM"/>
    </source>
</evidence>
<protein>
    <recommendedName>
        <fullName evidence="3">Transcriptional regulator</fullName>
    </recommendedName>
</protein>
<keyword evidence="2" id="KW-1185">Reference proteome</keyword>
<dbReference type="KEGG" id="stri:C7M71_018260"/>
<dbReference type="SUPFAM" id="SSF48452">
    <property type="entry name" value="TPR-like"/>
    <property type="match status" value="1"/>
</dbReference>
<evidence type="ECO:0000313" key="1">
    <source>
        <dbReference type="EMBL" id="AXI81497.1"/>
    </source>
</evidence>
<dbReference type="EMBL" id="CP031264">
    <property type="protein sequence ID" value="AXI81497.1"/>
    <property type="molecule type" value="Genomic_DNA"/>
</dbReference>
<accession>A0A345T692</accession>
<sequence length="435" mass="46836">MARKVNELGSLQGEVTRYDKASVTRWIQGMTPKGKSPQFVAEAISGFLGRPVSPVDLGFPQQARGPVAARALTYREDVGETLHTLAELGSTDISRRSLLGTVPFVASALVDPQRQWLLWLLEDEQAPHLAAVTEGGPVDQVKAVIDMFDLMDNRFGGREVRASIVHYLSTQLAPMLQQRTLPSNQRRTLHIYAAKLAATAGWCSYDSADYGLAERYVIQALRLCAEGGDRVLGGQILAGMSHLATSLGNPAEGVALARAGIATARSAGSPLGLMRLHTMAARGHAVLGASRQATTSLLAAGGALDRSRGPAEESPWVRFLDHHYLEAEAALVHRDLEEAAEAERLATASVEANSDRRRRQAISRSVLATALLQQNRLDEAVGTAGSALELLGGVHSERSVQALRDFRARLLPRRSEAVVRDFERKARPVLGASAA</sequence>
<gene>
    <name evidence="1" type="ORF">C7M71_018260</name>
</gene>
<organism evidence="1 2">
    <name type="scientific">Peterkaempfera bronchialis</name>
    <dbReference type="NCBI Taxonomy" id="2126346"/>
    <lineage>
        <taxon>Bacteria</taxon>
        <taxon>Bacillati</taxon>
        <taxon>Actinomycetota</taxon>
        <taxon>Actinomycetes</taxon>
        <taxon>Kitasatosporales</taxon>
        <taxon>Streptomycetaceae</taxon>
        <taxon>Peterkaempfera</taxon>
    </lineage>
</organism>
<dbReference type="Proteomes" id="UP000249340">
    <property type="component" value="Chromosome"/>
</dbReference>
<dbReference type="OrthoDB" id="3213425at2"/>